<keyword evidence="2" id="KW-1185">Reference proteome</keyword>
<accession>A0A1G7RFH1</accession>
<dbReference type="EMBL" id="FNCO01000001">
    <property type="protein sequence ID" value="SDG08879.1"/>
    <property type="molecule type" value="Genomic_DNA"/>
</dbReference>
<protein>
    <submittedName>
        <fullName evidence="1">Uncharacterized protein</fullName>
    </submittedName>
</protein>
<proteinExistence type="predicted"/>
<dbReference type="OrthoDB" id="6891850at2"/>
<gene>
    <name evidence="1" type="ORF">SAMN05216605_101116</name>
</gene>
<dbReference type="RefSeq" id="WP_074749466.1">
    <property type="nucleotide sequence ID" value="NZ_FNCO01000001.1"/>
</dbReference>
<reference evidence="2" key="1">
    <citation type="submission" date="2016-10" db="EMBL/GenBank/DDBJ databases">
        <authorList>
            <person name="Varghese N."/>
            <person name="Submissions S."/>
        </authorList>
    </citation>
    <scope>NUCLEOTIDE SEQUENCE [LARGE SCALE GENOMIC DNA]</scope>
    <source>
        <strain evidence="2">ATCC 700689</strain>
    </source>
</reference>
<sequence length="104" mass="11605">MADWYSKSLGHGAPVYHRLRILDELRLLLCPMAESPYRLMIDAATAETFVFFSSEHAEIALAFGARACASPDENAEHLVDLQYRPVIITDSTRELLQPTPLTAS</sequence>
<name>A0A1G7RFH1_9PSED</name>
<evidence type="ECO:0000313" key="2">
    <source>
        <dbReference type="Proteomes" id="UP000182894"/>
    </source>
</evidence>
<dbReference type="STRING" id="89065.SAMN05216605_101116"/>
<organism evidence="1 2">
    <name type="scientific">Pseudomonas abietaniphila</name>
    <dbReference type="NCBI Taxonomy" id="89065"/>
    <lineage>
        <taxon>Bacteria</taxon>
        <taxon>Pseudomonadati</taxon>
        <taxon>Pseudomonadota</taxon>
        <taxon>Gammaproteobacteria</taxon>
        <taxon>Pseudomonadales</taxon>
        <taxon>Pseudomonadaceae</taxon>
        <taxon>Pseudomonas</taxon>
    </lineage>
</organism>
<evidence type="ECO:0000313" key="1">
    <source>
        <dbReference type="EMBL" id="SDG08879.1"/>
    </source>
</evidence>
<dbReference type="AlphaFoldDB" id="A0A1G7RFH1"/>
<dbReference type="Proteomes" id="UP000182894">
    <property type="component" value="Unassembled WGS sequence"/>
</dbReference>